<keyword evidence="1" id="KW-0732">Signal</keyword>
<feature type="chain" id="PRO_5006936468" evidence="1">
    <location>
        <begin position="22"/>
        <end position="90"/>
    </location>
</feature>
<reference evidence="2 3" key="1">
    <citation type="submission" date="2015-12" db="EMBL/GenBank/DDBJ databases">
        <authorList>
            <person name="Shamseldin A."/>
            <person name="Moawad H."/>
            <person name="Abd El-Rahim W.M."/>
            <person name="Sadowsky M.J."/>
        </authorList>
    </citation>
    <scope>NUCLEOTIDE SEQUENCE [LARGE SCALE GENOMIC DNA]</scope>
    <source>
        <strain evidence="2 3">SJ5A-1</strain>
    </source>
</reference>
<dbReference type="AlphaFoldDB" id="A0A0W7WM39"/>
<evidence type="ECO:0000313" key="2">
    <source>
        <dbReference type="EMBL" id="KUF11556.1"/>
    </source>
</evidence>
<evidence type="ECO:0000313" key="3">
    <source>
        <dbReference type="Proteomes" id="UP000054396"/>
    </source>
</evidence>
<sequence>MKKVLAGVFLAATALAAPAMAWESQVVACYDKVYVPPKYKTHKKLVMAAHYEWEHKHGQMVKVYYPAVYKEYRHKEHEGYYVARKAPCKH</sequence>
<evidence type="ECO:0000256" key="1">
    <source>
        <dbReference type="SAM" id="SignalP"/>
    </source>
</evidence>
<gene>
    <name evidence="2" type="ORF">AVJ23_07295</name>
</gene>
<dbReference type="OrthoDB" id="7866600at2"/>
<organism evidence="2 3">
    <name type="scientific">Pseudoponticoccus marisrubri</name>
    <dbReference type="NCBI Taxonomy" id="1685382"/>
    <lineage>
        <taxon>Bacteria</taxon>
        <taxon>Pseudomonadati</taxon>
        <taxon>Pseudomonadota</taxon>
        <taxon>Alphaproteobacteria</taxon>
        <taxon>Rhodobacterales</taxon>
        <taxon>Roseobacteraceae</taxon>
        <taxon>Pseudoponticoccus</taxon>
    </lineage>
</organism>
<dbReference type="RefSeq" id="WP_058861502.1">
    <property type="nucleotide sequence ID" value="NZ_LPXO01000003.1"/>
</dbReference>
<dbReference type="EMBL" id="LPXO01000003">
    <property type="protein sequence ID" value="KUF11556.1"/>
    <property type="molecule type" value="Genomic_DNA"/>
</dbReference>
<proteinExistence type="predicted"/>
<name>A0A0W7WM39_9RHOB</name>
<protein>
    <submittedName>
        <fullName evidence="2">Uncharacterized protein</fullName>
    </submittedName>
</protein>
<dbReference type="Proteomes" id="UP000054396">
    <property type="component" value="Unassembled WGS sequence"/>
</dbReference>
<feature type="signal peptide" evidence="1">
    <location>
        <begin position="1"/>
        <end position="21"/>
    </location>
</feature>
<accession>A0A0W7WM39</accession>
<keyword evidence="3" id="KW-1185">Reference proteome</keyword>
<comment type="caution">
    <text evidence="2">The sequence shown here is derived from an EMBL/GenBank/DDBJ whole genome shotgun (WGS) entry which is preliminary data.</text>
</comment>